<evidence type="ECO:0000313" key="2">
    <source>
        <dbReference type="EMBL" id="KAG0455818.1"/>
    </source>
</evidence>
<reference evidence="2 3" key="1">
    <citation type="journal article" date="2020" name="Nat. Food">
        <title>A phased Vanilla planifolia genome enables genetic improvement of flavour and production.</title>
        <authorList>
            <person name="Hasing T."/>
            <person name="Tang H."/>
            <person name="Brym M."/>
            <person name="Khazi F."/>
            <person name="Huang T."/>
            <person name="Chambers A.H."/>
        </authorList>
    </citation>
    <scope>NUCLEOTIDE SEQUENCE [LARGE SCALE GENOMIC DNA]</scope>
    <source>
        <tissue evidence="2">Leaf</tissue>
    </source>
</reference>
<proteinExistence type="predicted"/>
<evidence type="ECO:0000313" key="3">
    <source>
        <dbReference type="Proteomes" id="UP000639772"/>
    </source>
</evidence>
<keyword evidence="1" id="KW-0732">Signal</keyword>
<comment type="caution">
    <text evidence="2">The sequence shown here is derived from an EMBL/GenBank/DDBJ whole genome shotgun (WGS) entry which is preliminary data.</text>
</comment>
<protein>
    <submittedName>
        <fullName evidence="2">Uncharacterized protein</fullName>
    </submittedName>
</protein>
<evidence type="ECO:0000256" key="1">
    <source>
        <dbReference type="SAM" id="SignalP"/>
    </source>
</evidence>
<dbReference type="Proteomes" id="UP000639772">
    <property type="component" value="Chromosome 13"/>
</dbReference>
<gene>
    <name evidence="2" type="ORF">HPP92_023606</name>
</gene>
<organism evidence="2 3">
    <name type="scientific">Vanilla planifolia</name>
    <name type="common">Vanilla</name>
    <dbReference type="NCBI Taxonomy" id="51239"/>
    <lineage>
        <taxon>Eukaryota</taxon>
        <taxon>Viridiplantae</taxon>
        <taxon>Streptophyta</taxon>
        <taxon>Embryophyta</taxon>
        <taxon>Tracheophyta</taxon>
        <taxon>Spermatophyta</taxon>
        <taxon>Magnoliopsida</taxon>
        <taxon>Liliopsida</taxon>
        <taxon>Asparagales</taxon>
        <taxon>Orchidaceae</taxon>
        <taxon>Vanilloideae</taxon>
        <taxon>Vanilleae</taxon>
        <taxon>Vanilla</taxon>
    </lineage>
</organism>
<dbReference type="AlphaFoldDB" id="A0A835PN81"/>
<dbReference type="EMBL" id="JADCNM010000013">
    <property type="protein sequence ID" value="KAG0455818.1"/>
    <property type="molecule type" value="Genomic_DNA"/>
</dbReference>
<name>A0A835PN81_VANPL</name>
<accession>A0A835PN81</accession>
<feature type="signal peptide" evidence="1">
    <location>
        <begin position="1"/>
        <end position="25"/>
    </location>
</feature>
<feature type="chain" id="PRO_5032807457" evidence="1">
    <location>
        <begin position="26"/>
        <end position="241"/>
    </location>
</feature>
<sequence>MAWLTELLAPCFLLSFLLFLKDTRAAKVLEQIADRESTVEVEIRAISPCLGGLTLKGYFKELTLDHYRLYGFAKRTMMAVPIDVTKFISSYPIHHQGIRTPPKLMWSEQQHHDLVNSSGNKVNNVDVVYSPGALCRAIKIFPLFGTLAFYSNDDKFIYTGDPFNHKVDSDDKNNYRDNSSSAIDLPLSSSRFETMVGQGASLLKVYNVERQVIRILVKNIPIIFEDSLVKGPRFRLINLVA</sequence>